<dbReference type="InterPro" id="IPR020097">
    <property type="entry name" value="PsdUridine_synth_TruA_a/b_dom"/>
</dbReference>
<dbReference type="SUPFAM" id="SSF55120">
    <property type="entry name" value="Pseudouridine synthase"/>
    <property type="match status" value="1"/>
</dbReference>
<comment type="similarity">
    <text evidence="1 4 7">Belongs to the tRNA pseudouridine synthase TruA family.</text>
</comment>
<dbReference type="GO" id="GO:0003723">
    <property type="term" value="F:RNA binding"/>
    <property type="evidence" value="ECO:0007669"/>
    <property type="project" value="InterPro"/>
</dbReference>
<dbReference type="OrthoDB" id="9811823at2"/>
<dbReference type="InParanoid" id="A0LIV1"/>
<feature type="binding site" evidence="4 6">
    <location>
        <position position="118"/>
    </location>
    <ligand>
        <name>substrate</name>
    </ligand>
</feature>
<evidence type="ECO:0000256" key="3">
    <source>
        <dbReference type="ARBA" id="ARBA00023235"/>
    </source>
</evidence>
<reference evidence="9 10" key="1">
    <citation type="submission" date="2006-10" db="EMBL/GenBank/DDBJ databases">
        <title>Complete sequence of Syntrophobacter fumaroxidans MPOB.</title>
        <authorList>
            <consortium name="US DOE Joint Genome Institute"/>
            <person name="Copeland A."/>
            <person name="Lucas S."/>
            <person name="Lapidus A."/>
            <person name="Barry K."/>
            <person name="Detter J.C."/>
            <person name="Glavina del Rio T."/>
            <person name="Hammon N."/>
            <person name="Israni S."/>
            <person name="Pitluck S."/>
            <person name="Goltsman E.G."/>
            <person name="Martinez M."/>
            <person name="Schmutz J."/>
            <person name="Larimer F."/>
            <person name="Land M."/>
            <person name="Hauser L."/>
            <person name="Kyrpides N."/>
            <person name="Kim E."/>
            <person name="Boone D.R."/>
            <person name="Brockman F."/>
            <person name="Culley D."/>
            <person name="Ferry J."/>
            <person name="Gunsalus R."/>
            <person name="McInerney M.J."/>
            <person name="Morrison M."/>
            <person name="Plugge C."/>
            <person name="Rohlin L."/>
            <person name="Scholten J."/>
            <person name="Sieber J."/>
            <person name="Stams A.J.M."/>
            <person name="Worm P."/>
            <person name="Henstra A.M."/>
            <person name="Richardson P."/>
        </authorList>
    </citation>
    <scope>NUCLEOTIDE SEQUENCE [LARGE SCALE GENOMIC DNA]</scope>
    <source>
        <strain evidence="10">DSM 10017 / MPOB</strain>
    </source>
</reference>
<sequence length="261" mass="29606">MNQYDLPERKNFKLILEYDGSHYHGWQRQLGVLTIQEVLESRLEVMLQSPVGVRASGRTDAGVHACGQVVNFHVHTRLRPEEILRGINSLLPPDIVVLHAEVAAESFHARFSATGKTYEYHILNRPIRSALQRRYAWHVPQPLEPQRMRECLGSLLGRHDFAAFMASGSKVKSTERTIRRADLDCLENGEMRLVFEANGFLRHMVRNLVGTIVEVGRGVRAPEEFLDILSSRDRKRAGMTAPAHGLFLTAVHYTEDLTCNS</sequence>
<dbReference type="PANTHER" id="PTHR11142:SF0">
    <property type="entry name" value="TRNA PSEUDOURIDINE SYNTHASE-LIKE 1"/>
    <property type="match status" value="1"/>
</dbReference>
<dbReference type="InterPro" id="IPR020094">
    <property type="entry name" value="TruA/RsuA/RluB/E/F_N"/>
</dbReference>
<dbReference type="STRING" id="335543.Sfum_1666"/>
<dbReference type="KEGG" id="sfu:Sfum_1666"/>
<dbReference type="GO" id="GO:0016829">
    <property type="term" value="F:lyase activity"/>
    <property type="evidence" value="ECO:0007669"/>
    <property type="project" value="UniProtKB-KW"/>
</dbReference>
<feature type="domain" description="Pseudouridine synthase I TruA alpha/beta" evidence="8">
    <location>
        <begin position="17"/>
        <end position="111"/>
    </location>
</feature>
<dbReference type="InterPro" id="IPR020095">
    <property type="entry name" value="PsdUridine_synth_TruA_C"/>
</dbReference>
<evidence type="ECO:0000256" key="2">
    <source>
        <dbReference type="ARBA" id="ARBA00022694"/>
    </source>
</evidence>
<keyword evidence="10" id="KW-1185">Reference proteome</keyword>
<comment type="caution">
    <text evidence="4">Lacks conserved residue(s) required for the propagation of feature annotation.</text>
</comment>
<dbReference type="PIRSF" id="PIRSF001430">
    <property type="entry name" value="tRNA_psdUrid_synth"/>
    <property type="match status" value="1"/>
</dbReference>
<dbReference type="PANTHER" id="PTHR11142">
    <property type="entry name" value="PSEUDOURIDYLATE SYNTHASE"/>
    <property type="match status" value="1"/>
</dbReference>
<name>A0LIV1_SYNFM</name>
<organism evidence="9 10">
    <name type="scientific">Syntrophobacter fumaroxidans (strain DSM 10017 / MPOB)</name>
    <dbReference type="NCBI Taxonomy" id="335543"/>
    <lineage>
        <taxon>Bacteria</taxon>
        <taxon>Pseudomonadati</taxon>
        <taxon>Thermodesulfobacteriota</taxon>
        <taxon>Syntrophobacteria</taxon>
        <taxon>Syntrophobacterales</taxon>
        <taxon>Syntrophobacteraceae</taxon>
        <taxon>Syntrophobacter</taxon>
    </lineage>
</organism>
<dbReference type="FunCoup" id="A0LIV1">
    <property type="interactions" value="479"/>
</dbReference>
<evidence type="ECO:0000256" key="5">
    <source>
        <dbReference type="PIRSR" id="PIRSR001430-1"/>
    </source>
</evidence>
<dbReference type="CDD" id="cd02570">
    <property type="entry name" value="PseudoU_synth_EcTruA"/>
    <property type="match status" value="1"/>
</dbReference>
<keyword evidence="9" id="KW-0456">Lyase</keyword>
<dbReference type="EC" id="5.4.99.12" evidence="4"/>
<dbReference type="RefSeq" id="WP_011698523.1">
    <property type="nucleotide sequence ID" value="NC_008554.1"/>
</dbReference>
<dbReference type="Gene3D" id="3.30.70.660">
    <property type="entry name" value="Pseudouridine synthase I, catalytic domain, C-terminal subdomain"/>
    <property type="match status" value="1"/>
</dbReference>
<feature type="active site" description="Nucleophile" evidence="4 5">
    <location>
        <position position="60"/>
    </location>
</feature>
<dbReference type="Pfam" id="PF01416">
    <property type="entry name" value="PseudoU_synth_1"/>
    <property type="match status" value="2"/>
</dbReference>
<protein>
    <recommendedName>
        <fullName evidence="4">tRNA pseudouridine synthase A</fullName>
        <ecNumber evidence="4">5.4.99.12</ecNumber>
    </recommendedName>
    <alternativeName>
        <fullName evidence="4">tRNA pseudouridine(38-40) synthase</fullName>
    </alternativeName>
    <alternativeName>
        <fullName evidence="4">tRNA pseudouridylate synthase I</fullName>
    </alternativeName>
    <alternativeName>
        <fullName evidence="4">tRNA-uridine isomerase I</fullName>
    </alternativeName>
</protein>
<evidence type="ECO:0000259" key="8">
    <source>
        <dbReference type="Pfam" id="PF01416"/>
    </source>
</evidence>
<dbReference type="AlphaFoldDB" id="A0LIV1"/>
<dbReference type="HOGENOM" id="CLU_014673_0_1_7"/>
<evidence type="ECO:0000313" key="9">
    <source>
        <dbReference type="EMBL" id="ABK17353.1"/>
    </source>
</evidence>
<keyword evidence="3 4" id="KW-0413">Isomerase</keyword>
<dbReference type="InterPro" id="IPR020103">
    <property type="entry name" value="PsdUridine_synth_cat_dom_sf"/>
</dbReference>
<dbReference type="Proteomes" id="UP000001784">
    <property type="component" value="Chromosome"/>
</dbReference>
<dbReference type="GO" id="GO:0031119">
    <property type="term" value="P:tRNA pseudouridine synthesis"/>
    <property type="evidence" value="ECO:0007669"/>
    <property type="project" value="UniProtKB-UniRule"/>
</dbReference>
<evidence type="ECO:0000313" key="10">
    <source>
        <dbReference type="Proteomes" id="UP000001784"/>
    </source>
</evidence>
<accession>A0LIV1</accession>
<evidence type="ECO:0000256" key="4">
    <source>
        <dbReference type="HAMAP-Rule" id="MF_00171"/>
    </source>
</evidence>
<evidence type="ECO:0000256" key="6">
    <source>
        <dbReference type="PIRSR" id="PIRSR001430-2"/>
    </source>
</evidence>
<comment type="function">
    <text evidence="4">Formation of pseudouridine at positions 38, 39 and 40 in the anticodon stem and loop of transfer RNAs.</text>
</comment>
<keyword evidence="2 4" id="KW-0819">tRNA processing</keyword>
<dbReference type="NCBIfam" id="TIGR00071">
    <property type="entry name" value="hisT_truA"/>
    <property type="match status" value="1"/>
</dbReference>
<feature type="domain" description="Pseudouridine synthase I TruA alpha/beta" evidence="8">
    <location>
        <begin position="154"/>
        <end position="253"/>
    </location>
</feature>
<dbReference type="EMBL" id="CP000478">
    <property type="protein sequence ID" value="ABK17353.1"/>
    <property type="molecule type" value="Genomic_DNA"/>
</dbReference>
<comment type="catalytic activity">
    <reaction evidence="4 7">
        <text>uridine(38/39/40) in tRNA = pseudouridine(38/39/40) in tRNA</text>
        <dbReference type="Rhea" id="RHEA:22376"/>
        <dbReference type="Rhea" id="RHEA-COMP:10085"/>
        <dbReference type="Rhea" id="RHEA-COMP:10087"/>
        <dbReference type="ChEBI" id="CHEBI:65314"/>
        <dbReference type="ChEBI" id="CHEBI:65315"/>
        <dbReference type="EC" id="5.4.99.12"/>
    </reaction>
</comment>
<dbReference type="HAMAP" id="MF_00171">
    <property type="entry name" value="TruA"/>
    <property type="match status" value="1"/>
</dbReference>
<dbReference type="eggNOG" id="COG0101">
    <property type="taxonomic scope" value="Bacteria"/>
</dbReference>
<proteinExistence type="inferred from homology"/>
<dbReference type="FunFam" id="3.30.70.580:FF:000001">
    <property type="entry name" value="tRNA pseudouridine synthase A"/>
    <property type="match status" value="1"/>
</dbReference>
<dbReference type="InterPro" id="IPR001406">
    <property type="entry name" value="PsdUridine_synth_TruA"/>
</dbReference>
<evidence type="ECO:0000256" key="1">
    <source>
        <dbReference type="ARBA" id="ARBA00009375"/>
    </source>
</evidence>
<dbReference type="GO" id="GO:0160147">
    <property type="term" value="F:tRNA pseudouridine(38-40) synthase activity"/>
    <property type="evidence" value="ECO:0007669"/>
    <property type="project" value="UniProtKB-EC"/>
</dbReference>
<dbReference type="Gene3D" id="3.30.70.580">
    <property type="entry name" value="Pseudouridine synthase I, catalytic domain, N-terminal subdomain"/>
    <property type="match status" value="1"/>
</dbReference>
<comment type="subunit">
    <text evidence="4">Homodimer.</text>
</comment>
<evidence type="ECO:0000256" key="7">
    <source>
        <dbReference type="RuleBase" id="RU003792"/>
    </source>
</evidence>
<gene>
    <name evidence="4" type="primary">truA</name>
    <name evidence="9" type="ordered locus">Sfum_1666</name>
</gene>